<reference evidence="1 2" key="1">
    <citation type="submission" date="2019-04" db="EMBL/GenBank/DDBJ databases">
        <authorList>
            <person name="Li Y."/>
            <person name="Wang J."/>
        </authorList>
    </citation>
    <scope>NUCLEOTIDE SEQUENCE [LARGE SCALE GENOMIC DNA]</scope>
    <source>
        <strain evidence="1 2">DSM 14668</strain>
    </source>
</reference>
<dbReference type="Proteomes" id="UP000309215">
    <property type="component" value="Unassembled WGS sequence"/>
</dbReference>
<evidence type="ECO:0000313" key="1">
    <source>
        <dbReference type="EMBL" id="TKD06535.1"/>
    </source>
</evidence>
<dbReference type="RefSeq" id="WP_136930386.1">
    <property type="nucleotide sequence ID" value="NZ_SSMQ01000018.1"/>
</dbReference>
<proteinExistence type="predicted"/>
<dbReference type="OrthoDB" id="5516733at2"/>
<gene>
    <name evidence="1" type="ORF">E8A74_18640</name>
</gene>
<protein>
    <submittedName>
        <fullName evidence="1">Uncharacterized protein</fullName>
    </submittedName>
</protein>
<organism evidence="1 2">
    <name type="scientific">Polyangium fumosum</name>
    <dbReference type="NCBI Taxonomy" id="889272"/>
    <lineage>
        <taxon>Bacteria</taxon>
        <taxon>Pseudomonadati</taxon>
        <taxon>Myxococcota</taxon>
        <taxon>Polyangia</taxon>
        <taxon>Polyangiales</taxon>
        <taxon>Polyangiaceae</taxon>
        <taxon>Polyangium</taxon>
    </lineage>
</organism>
<name>A0A4U1JB01_9BACT</name>
<comment type="caution">
    <text evidence="1">The sequence shown here is derived from an EMBL/GenBank/DDBJ whole genome shotgun (WGS) entry which is preliminary data.</text>
</comment>
<sequence>MSHVAAKPYPGPFEFSLKDCEPDLVDLPPGAMSHLRSEQDGLAEVFAELAASVPALGDEAGILPKVYQRLLDSNGSIDKLAIHEVVLAKALEVVRESRAKKVHERENDIASIVDTVKSRARRGADKALLNAFEKTIKYNAQIAEKAAKTRRKNAEKAKATPTTG</sequence>
<accession>A0A4U1JB01</accession>
<dbReference type="AlphaFoldDB" id="A0A4U1JB01"/>
<keyword evidence="2" id="KW-1185">Reference proteome</keyword>
<dbReference type="EMBL" id="SSMQ01000018">
    <property type="protein sequence ID" value="TKD06535.1"/>
    <property type="molecule type" value="Genomic_DNA"/>
</dbReference>
<evidence type="ECO:0000313" key="2">
    <source>
        <dbReference type="Proteomes" id="UP000309215"/>
    </source>
</evidence>